<feature type="transmembrane region" description="Helical" evidence="7">
    <location>
        <begin position="399"/>
        <end position="418"/>
    </location>
</feature>
<evidence type="ECO:0000313" key="9">
    <source>
        <dbReference type="Proteomes" id="UP001176429"/>
    </source>
</evidence>
<evidence type="ECO:0000313" key="8">
    <source>
        <dbReference type="EMBL" id="MDO7877073.1"/>
    </source>
</evidence>
<dbReference type="RefSeq" id="WP_305008481.1">
    <property type="nucleotide sequence ID" value="NZ_JAUQSY010000016.1"/>
</dbReference>
<proteinExistence type="inferred from homology"/>
<keyword evidence="3 7" id="KW-0812">Transmembrane</keyword>
<reference evidence="8" key="1">
    <citation type="submission" date="2023-07" db="EMBL/GenBank/DDBJ databases">
        <authorList>
            <person name="Kim M.K."/>
        </authorList>
    </citation>
    <scope>NUCLEOTIDE SEQUENCE</scope>
    <source>
        <strain evidence="8">ASUV-10-1</strain>
    </source>
</reference>
<comment type="subcellular location">
    <subcellularLocation>
        <location evidence="1">Membrane</location>
        <topology evidence="1">Multi-pass membrane protein</topology>
    </subcellularLocation>
</comment>
<dbReference type="EMBL" id="JAUQSY010000016">
    <property type="protein sequence ID" value="MDO7877073.1"/>
    <property type="molecule type" value="Genomic_DNA"/>
</dbReference>
<dbReference type="Pfam" id="PF00474">
    <property type="entry name" value="SSF"/>
    <property type="match status" value="1"/>
</dbReference>
<feature type="transmembrane region" description="Helical" evidence="7">
    <location>
        <begin position="549"/>
        <end position="568"/>
    </location>
</feature>
<dbReference type="InterPro" id="IPR038377">
    <property type="entry name" value="Na/Glc_symporter_sf"/>
</dbReference>
<evidence type="ECO:0000256" key="1">
    <source>
        <dbReference type="ARBA" id="ARBA00004141"/>
    </source>
</evidence>
<keyword evidence="4 7" id="KW-1133">Transmembrane helix</keyword>
<evidence type="ECO:0000256" key="3">
    <source>
        <dbReference type="ARBA" id="ARBA00022692"/>
    </source>
</evidence>
<organism evidence="8 9">
    <name type="scientific">Hymenobacter aranciens</name>
    <dbReference type="NCBI Taxonomy" id="3063996"/>
    <lineage>
        <taxon>Bacteria</taxon>
        <taxon>Pseudomonadati</taxon>
        <taxon>Bacteroidota</taxon>
        <taxon>Cytophagia</taxon>
        <taxon>Cytophagales</taxon>
        <taxon>Hymenobacteraceae</taxon>
        <taxon>Hymenobacter</taxon>
    </lineage>
</organism>
<feature type="transmembrane region" description="Helical" evidence="7">
    <location>
        <begin position="505"/>
        <end position="528"/>
    </location>
</feature>
<feature type="transmembrane region" description="Helical" evidence="7">
    <location>
        <begin position="125"/>
        <end position="151"/>
    </location>
</feature>
<comment type="caution">
    <text evidence="8">The sequence shown here is derived from an EMBL/GenBank/DDBJ whole genome shotgun (WGS) entry which is preliminary data.</text>
</comment>
<feature type="transmembrane region" description="Helical" evidence="7">
    <location>
        <begin position="256"/>
        <end position="277"/>
    </location>
</feature>
<dbReference type="NCBIfam" id="TIGR00813">
    <property type="entry name" value="sss"/>
    <property type="match status" value="1"/>
</dbReference>
<feature type="transmembrane region" description="Helical" evidence="7">
    <location>
        <begin position="163"/>
        <end position="181"/>
    </location>
</feature>
<keyword evidence="5 7" id="KW-0472">Membrane</keyword>
<evidence type="ECO:0000256" key="6">
    <source>
        <dbReference type="RuleBase" id="RU362091"/>
    </source>
</evidence>
<keyword evidence="9" id="KW-1185">Reference proteome</keyword>
<dbReference type="PANTHER" id="PTHR11819:SF195">
    <property type="entry name" value="SODIUM_GLUCOSE COTRANSPORTER 4"/>
    <property type="match status" value="1"/>
</dbReference>
<feature type="transmembrane region" description="Helical" evidence="7">
    <location>
        <begin position="438"/>
        <end position="456"/>
    </location>
</feature>
<feature type="transmembrane region" description="Helical" evidence="7">
    <location>
        <begin position="79"/>
        <end position="104"/>
    </location>
</feature>
<feature type="transmembrane region" description="Helical" evidence="7">
    <location>
        <begin position="360"/>
        <end position="387"/>
    </location>
</feature>
<feature type="transmembrane region" description="Helical" evidence="7">
    <location>
        <begin position="193"/>
        <end position="212"/>
    </location>
</feature>
<dbReference type="Gene3D" id="1.20.1730.10">
    <property type="entry name" value="Sodium/glucose cotransporter"/>
    <property type="match status" value="1"/>
</dbReference>
<evidence type="ECO:0000256" key="2">
    <source>
        <dbReference type="ARBA" id="ARBA00006434"/>
    </source>
</evidence>
<evidence type="ECO:0000256" key="4">
    <source>
        <dbReference type="ARBA" id="ARBA00022989"/>
    </source>
</evidence>
<dbReference type="InterPro" id="IPR001734">
    <property type="entry name" value="Na/solute_symporter"/>
</dbReference>
<comment type="similarity">
    <text evidence="2 6">Belongs to the sodium:solute symporter (SSF) (TC 2.A.21) family.</text>
</comment>
<dbReference type="Proteomes" id="UP001176429">
    <property type="component" value="Unassembled WGS sequence"/>
</dbReference>
<evidence type="ECO:0000256" key="5">
    <source>
        <dbReference type="ARBA" id="ARBA00023136"/>
    </source>
</evidence>
<dbReference type="PANTHER" id="PTHR11819">
    <property type="entry name" value="SOLUTE CARRIER FAMILY 5"/>
    <property type="match status" value="1"/>
</dbReference>
<gene>
    <name evidence="8" type="ORF">Q5H93_20175</name>
</gene>
<feature type="transmembrane region" description="Helical" evidence="7">
    <location>
        <begin position="40"/>
        <end position="59"/>
    </location>
</feature>
<protein>
    <submittedName>
        <fullName evidence="8">Sodium/solute symporter</fullName>
    </submittedName>
</protein>
<accession>A0ABT9BHC5</accession>
<name>A0ABT9BHC5_9BACT</name>
<evidence type="ECO:0000256" key="7">
    <source>
        <dbReference type="SAM" id="Phobius"/>
    </source>
</evidence>
<sequence>MRNGLTTFDLLVFLFYIIGVSGYGYYIYKRKQSAQLDSKDYFLAEGSLTWWAIGASMIASNISAEQFIGASGAGFAQGIAVAAYEWVAAIVLVFVAVFFMPIYLKQKIYTMPQFLEQRYNSTLSLIMSVFWLFLYILVNLTVILYLGALAINNLVGTTDGGTFHLILIGLAVSAVLITLGGMKVVGYTDVIQVTVLLLGGLATSYLALTLVGEKFGLGPNAVAGFGAMLDSAQDHFHLIFPKPTAESTQPEISRYLALPGLAMYAGGQWVANLNYWGCNQYITQRALGADLKTARSGILFAASLKLLMPLVVVVPGIAAYVLHQHGSLQAEMSVGGALKADNAYSAILSFLPNGLKGLSLAALTAAIMASLAGKVNSISTIFTLDIYKRYLRPNASETQLVVVGRLTVLLAMLLAVLFTWEDLLGVGGEGGFTFVQKYTGYISPGIVAVFLLGMFWKRTTATAGIAGILAGFSFSLLFNDFAPRLFGPETLLYSAFKNADGVYEIPFLVSMGLSFFFTTILMVVLSLAGPAINPKAIPLEPGQFRVKPAQIMQIVLLLLVISALYIKFW</sequence>
<feature type="transmembrane region" description="Helical" evidence="7">
    <location>
        <begin position="298"/>
        <end position="322"/>
    </location>
</feature>
<dbReference type="PROSITE" id="PS50283">
    <property type="entry name" value="NA_SOLUT_SYMP_3"/>
    <property type="match status" value="1"/>
</dbReference>
<feature type="transmembrane region" description="Helical" evidence="7">
    <location>
        <begin position="6"/>
        <end position="28"/>
    </location>
</feature>